<keyword evidence="2" id="KW-1185">Reference proteome</keyword>
<organism evidence="1 2">
    <name type="scientific">Mycoemilia scoparia</name>
    <dbReference type="NCBI Taxonomy" id="417184"/>
    <lineage>
        <taxon>Eukaryota</taxon>
        <taxon>Fungi</taxon>
        <taxon>Fungi incertae sedis</taxon>
        <taxon>Zoopagomycota</taxon>
        <taxon>Kickxellomycotina</taxon>
        <taxon>Kickxellomycetes</taxon>
        <taxon>Kickxellales</taxon>
        <taxon>Kickxellaceae</taxon>
        <taxon>Mycoemilia</taxon>
    </lineage>
</organism>
<evidence type="ECO:0000313" key="1">
    <source>
        <dbReference type="EMBL" id="KAJ1915868.1"/>
    </source>
</evidence>
<sequence>MIIKPFGGGNLAPIIGKQTVTPSVAVVTVTIVPEPSGRDLELIGDVVEVIESQPPNNAPTAPQPASPTPIITDIVSAMAVIGPNGQQQEVFTTLRTTIQPNQNPNQNVQIITVTSTVTGMSIAVENGIEREIFTTFTTTFTQQA</sequence>
<name>A0A9W8DRQ2_9FUNG</name>
<dbReference type="Proteomes" id="UP001150538">
    <property type="component" value="Unassembled WGS sequence"/>
</dbReference>
<gene>
    <name evidence="1" type="ORF">H4219_004090</name>
</gene>
<dbReference type="EMBL" id="JANBPU010000126">
    <property type="protein sequence ID" value="KAJ1915868.1"/>
    <property type="molecule type" value="Genomic_DNA"/>
</dbReference>
<proteinExistence type="predicted"/>
<reference evidence="1" key="1">
    <citation type="submission" date="2022-07" db="EMBL/GenBank/DDBJ databases">
        <title>Phylogenomic reconstructions and comparative analyses of Kickxellomycotina fungi.</title>
        <authorList>
            <person name="Reynolds N.K."/>
            <person name="Stajich J.E."/>
            <person name="Barry K."/>
            <person name="Grigoriev I.V."/>
            <person name="Crous P."/>
            <person name="Smith M.E."/>
        </authorList>
    </citation>
    <scope>NUCLEOTIDE SEQUENCE</scope>
    <source>
        <strain evidence="1">NBRC 100468</strain>
    </source>
</reference>
<comment type="caution">
    <text evidence="1">The sequence shown here is derived from an EMBL/GenBank/DDBJ whole genome shotgun (WGS) entry which is preliminary data.</text>
</comment>
<accession>A0A9W8DRQ2</accession>
<dbReference type="AlphaFoldDB" id="A0A9W8DRQ2"/>
<evidence type="ECO:0000313" key="2">
    <source>
        <dbReference type="Proteomes" id="UP001150538"/>
    </source>
</evidence>
<protein>
    <submittedName>
        <fullName evidence="1">Uncharacterized protein</fullName>
    </submittedName>
</protein>